<protein>
    <submittedName>
        <fullName evidence="1">Putative nucleotidyltransferase component of viral defense system</fullName>
    </submittedName>
</protein>
<dbReference type="AlphaFoldDB" id="A0A8H2K633"/>
<keyword evidence="1" id="KW-0808">Transferase</keyword>
<dbReference type="InterPro" id="IPR014942">
    <property type="entry name" value="AbiEii"/>
</dbReference>
<keyword evidence="2" id="KW-1185">Reference proteome</keyword>
<accession>A0A8H2K633</accession>
<evidence type="ECO:0000313" key="1">
    <source>
        <dbReference type="EMBL" id="TQO19604.1"/>
    </source>
</evidence>
<reference evidence="1 2" key="1">
    <citation type="submission" date="2019-06" db="EMBL/GenBank/DDBJ databases">
        <title>Sequencing the genomes of 1000 actinobacteria strains.</title>
        <authorList>
            <person name="Klenk H.-P."/>
        </authorList>
    </citation>
    <scope>NUCLEOTIDE SEQUENCE [LARGE SCALE GENOMIC DNA]</scope>
    <source>
        <strain evidence="1 2">DSM 21947</strain>
    </source>
</reference>
<dbReference type="OrthoDB" id="9808443at2"/>
<dbReference type="Proteomes" id="UP000316560">
    <property type="component" value="Unassembled WGS sequence"/>
</dbReference>
<proteinExistence type="predicted"/>
<sequence length="290" mass="32422">MTPEQTFTALQRIARQQGRAVQELLTLYVLEQFLARLGESTFADSFVLKGGVLLAGYGLRRPTRDVDMQAIDFVLNEEHCREVAAAVARADADDGVVFEAVPIRIEQIRDEEEYSGIRVHIRAHLHSARIAVKLDISTGDPMFPEAQRVTMPRILGGEFTLMGYALETVIAEKAVTILQRGVTSTRWRDYMDLRSLSRSRSFEATILLKAIEEVAKYRGVILSAPSVSLSGHDEIAQQKWAAWRTKSDVEDITLAVLKDQLTEVSTFLDPIFLNTVDSAAAWDPTSQAWI</sequence>
<organism evidence="1 2">
    <name type="scientific">Rhodoglobus vestalii</name>
    <dbReference type="NCBI Taxonomy" id="193384"/>
    <lineage>
        <taxon>Bacteria</taxon>
        <taxon>Bacillati</taxon>
        <taxon>Actinomycetota</taxon>
        <taxon>Actinomycetes</taxon>
        <taxon>Micrococcales</taxon>
        <taxon>Microbacteriaceae</taxon>
        <taxon>Rhodoglobus</taxon>
    </lineage>
</organism>
<comment type="caution">
    <text evidence="1">The sequence shown here is derived from an EMBL/GenBank/DDBJ whole genome shotgun (WGS) entry which is preliminary data.</text>
</comment>
<gene>
    <name evidence="1" type="ORF">FB472_1171</name>
</gene>
<dbReference type="GO" id="GO:0016740">
    <property type="term" value="F:transferase activity"/>
    <property type="evidence" value="ECO:0007669"/>
    <property type="project" value="UniProtKB-KW"/>
</dbReference>
<dbReference type="EMBL" id="VFRA01000001">
    <property type="protein sequence ID" value="TQO19604.1"/>
    <property type="molecule type" value="Genomic_DNA"/>
</dbReference>
<name>A0A8H2K633_9MICO</name>
<evidence type="ECO:0000313" key="2">
    <source>
        <dbReference type="Proteomes" id="UP000316560"/>
    </source>
</evidence>
<dbReference type="Pfam" id="PF08843">
    <property type="entry name" value="AbiEii"/>
    <property type="match status" value="1"/>
</dbReference>
<dbReference type="RefSeq" id="WP_141990071.1">
    <property type="nucleotide sequence ID" value="NZ_VFRA01000001.1"/>
</dbReference>